<evidence type="ECO:0000256" key="1">
    <source>
        <dbReference type="SAM" id="Phobius"/>
    </source>
</evidence>
<feature type="transmembrane region" description="Helical" evidence="1">
    <location>
        <begin position="40"/>
        <end position="59"/>
    </location>
</feature>
<keyword evidence="1" id="KW-0472">Membrane</keyword>
<reference evidence="2" key="1">
    <citation type="journal article" date="2023" name="Insect Mol. Biol.">
        <title>Genome sequencing provides insights into the evolution of gene families encoding plant cell wall-degrading enzymes in longhorned beetles.</title>
        <authorList>
            <person name="Shin N.R."/>
            <person name="Okamura Y."/>
            <person name="Kirsch R."/>
            <person name="Pauchet Y."/>
        </authorList>
    </citation>
    <scope>NUCLEOTIDE SEQUENCE</scope>
    <source>
        <strain evidence="2">AMC_N1</strain>
    </source>
</reference>
<dbReference type="EMBL" id="JAPWTK010000669">
    <property type="protein sequence ID" value="KAJ8937255.1"/>
    <property type="molecule type" value="Genomic_DNA"/>
</dbReference>
<keyword evidence="1" id="KW-1133">Transmembrane helix</keyword>
<gene>
    <name evidence="2" type="ORF">NQ318_005569</name>
</gene>
<keyword evidence="3" id="KW-1185">Reference proteome</keyword>
<organism evidence="2 3">
    <name type="scientific">Aromia moschata</name>
    <dbReference type="NCBI Taxonomy" id="1265417"/>
    <lineage>
        <taxon>Eukaryota</taxon>
        <taxon>Metazoa</taxon>
        <taxon>Ecdysozoa</taxon>
        <taxon>Arthropoda</taxon>
        <taxon>Hexapoda</taxon>
        <taxon>Insecta</taxon>
        <taxon>Pterygota</taxon>
        <taxon>Neoptera</taxon>
        <taxon>Endopterygota</taxon>
        <taxon>Coleoptera</taxon>
        <taxon>Polyphaga</taxon>
        <taxon>Cucujiformia</taxon>
        <taxon>Chrysomeloidea</taxon>
        <taxon>Cerambycidae</taxon>
        <taxon>Cerambycinae</taxon>
        <taxon>Callichromatini</taxon>
        <taxon>Aromia</taxon>
    </lineage>
</organism>
<sequence>MTKGEEYVFLKYGGTIHYGGTHPLWWIHRYGGSTFSEKKIFGQMNVLLAAVAFLIGIFIDIGARKILELLLNVMFK</sequence>
<name>A0AAV8XFC5_9CUCU</name>
<evidence type="ECO:0000313" key="2">
    <source>
        <dbReference type="EMBL" id="KAJ8937255.1"/>
    </source>
</evidence>
<evidence type="ECO:0000313" key="3">
    <source>
        <dbReference type="Proteomes" id="UP001162162"/>
    </source>
</evidence>
<proteinExistence type="predicted"/>
<accession>A0AAV8XFC5</accession>
<keyword evidence="1" id="KW-0812">Transmembrane</keyword>
<dbReference type="Proteomes" id="UP001162162">
    <property type="component" value="Unassembled WGS sequence"/>
</dbReference>
<protein>
    <submittedName>
        <fullName evidence="2">Uncharacterized protein</fullName>
    </submittedName>
</protein>
<dbReference type="AlphaFoldDB" id="A0AAV8XFC5"/>
<comment type="caution">
    <text evidence="2">The sequence shown here is derived from an EMBL/GenBank/DDBJ whole genome shotgun (WGS) entry which is preliminary data.</text>
</comment>